<dbReference type="AlphaFoldDB" id="A0A8J5IZT1"/>
<feature type="transmembrane region" description="Helical" evidence="1">
    <location>
        <begin position="178"/>
        <end position="201"/>
    </location>
</feature>
<feature type="transmembrane region" description="Helical" evidence="1">
    <location>
        <begin position="138"/>
        <end position="166"/>
    </location>
</feature>
<protein>
    <submittedName>
        <fullName evidence="2">Uncharacterized protein</fullName>
    </submittedName>
</protein>
<keyword evidence="3" id="KW-1185">Reference proteome</keyword>
<accession>A0A8J5IZT1</accession>
<organism evidence="2 3">
    <name type="scientific">Homarus americanus</name>
    <name type="common">American lobster</name>
    <dbReference type="NCBI Taxonomy" id="6706"/>
    <lineage>
        <taxon>Eukaryota</taxon>
        <taxon>Metazoa</taxon>
        <taxon>Ecdysozoa</taxon>
        <taxon>Arthropoda</taxon>
        <taxon>Crustacea</taxon>
        <taxon>Multicrustacea</taxon>
        <taxon>Malacostraca</taxon>
        <taxon>Eumalacostraca</taxon>
        <taxon>Eucarida</taxon>
        <taxon>Decapoda</taxon>
        <taxon>Pleocyemata</taxon>
        <taxon>Astacidea</taxon>
        <taxon>Nephropoidea</taxon>
        <taxon>Nephropidae</taxon>
        <taxon>Homarus</taxon>
    </lineage>
</organism>
<name>A0A8J5IZT1_HOMAM</name>
<gene>
    <name evidence="2" type="ORF">Hamer_G027256</name>
</gene>
<keyword evidence="1" id="KW-0472">Membrane</keyword>
<evidence type="ECO:0000256" key="1">
    <source>
        <dbReference type="SAM" id="Phobius"/>
    </source>
</evidence>
<feature type="transmembrane region" description="Helical" evidence="1">
    <location>
        <begin position="233"/>
        <end position="257"/>
    </location>
</feature>
<comment type="caution">
    <text evidence="2">The sequence shown here is derived from an EMBL/GenBank/DDBJ whole genome shotgun (WGS) entry which is preliminary data.</text>
</comment>
<keyword evidence="1" id="KW-1133">Transmembrane helix</keyword>
<proteinExistence type="predicted"/>
<reference evidence="2" key="1">
    <citation type="journal article" date="2021" name="Sci. Adv.">
        <title>The American lobster genome reveals insights on longevity, neural, and immune adaptations.</title>
        <authorList>
            <person name="Polinski J.M."/>
            <person name="Zimin A.V."/>
            <person name="Clark K.F."/>
            <person name="Kohn A.B."/>
            <person name="Sadowski N."/>
            <person name="Timp W."/>
            <person name="Ptitsyn A."/>
            <person name="Khanna P."/>
            <person name="Romanova D.Y."/>
            <person name="Williams P."/>
            <person name="Greenwood S.J."/>
            <person name="Moroz L.L."/>
            <person name="Walt D.R."/>
            <person name="Bodnar A.G."/>
        </authorList>
    </citation>
    <scope>NUCLEOTIDE SEQUENCE</scope>
    <source>
        <strain evidence="2">GMGI-L3</strain>
    </source>
</reference>
<keyword evidence="1" id="KW-0812">Transmembrane</keyword>
<sequence>MDSLTSLQARVERLTACFATKLITRARESDIKNGLLRALNLNRDVFNKKTWLLCAADAVNGLVLKDTILSKGPNTMSPDYSTPAPWESLPAVFNILQTGTKRLTSYNTGGYTHHGPPQPGITISSSCCCWVLCCCCCWGAVLLLLLGAVLLLLLHAFFLCYFGVISDAAVRGAISQQLLLVLGCCPVATGVGVLPCCYWCWGAALLLLVLGCCLVATGVGVLPCCYWCWGAALLLLGGGCCLVATGVGVLPCCYWCWNT</sequence>
<dbReference type="Proteomes" id="UP000747542">
    <property type="component" value="Unassembled WGS sequence"/>
</dbReference>
<evidence type="ECO:0000313" key="2">
    <source>
        <dbReference type="EMBL" id="KAG7153572.1"/>
    </source>
</evidence>
<feature type="transmembrane region" description="Helical" evidence="1">
    <location>
        <begin position="207"/>
        <end position="226"/>
    </location>
</feature>
<dbReference type="EMBL" id="JAHLQT010046496">
    <property type="protein sequence ID" value="KAG7153572.1"/>
    <property type="molecule type" value="Genomic_DNA"/>
</dbReference>
<evidence type="ECO:0000313" key="3">
    <source>
        <dbReference type="Proteomes" id="UP000747542"/>
    </source>
</evidence>